<reference evidence="1 2" key="1">
    <citation type="journal article" date="2024" name="G3 (Bethesda)">
        <title>Genome assembly of Hibiscus sabdariffa L. provides insights into metabolisms of medicinal natural products.</title>
        <authorList>
            <person name="Kim T."/>
        </authorList>
    </citation>
    <scope>NUCLEOTIDE SEQUENCE [LARGE SCALE GENOMIC DNA]</scope>
    <source>
        <strain evidence="1">TK-2024</strain>
        <tissue evidence="1">Old leaves</tissue>
    </source>
</reference>
<organism evidence="1 2">
    <name type="scientific">Hibiscus sabdariffa</name>
    <name type="common">roselle</name>
    <dbReference type="NCBI Taxonomy" id="183260"/>
    <lineage>
        <taxon>Eukaryota</taxon>
        <taxon>Viridiplantae</taxon>
        <taxon>Streptophyta</taxon>
        <taxon>Embryophyta</taxon>
        <taxon>Tracheophyta</taxon>
        <taxon>Spermatophyta</taxon>
        <taxon>Magnoliopsida</taxon>
        <taxon>eudicotyledons</taxon>
        <taxon>Gunneridae</taxon>
        <taxon>Pentapetalae</taxon>
        <taxon>rosids</taxon>
        <taxon>malvids</taxon>
        <taxon>Malvales</taxon>
        <taxon>Malvaceae</taxon>
        <taxon>Malvoideae</taxon>
        <taxon>Hibiscus</taxon>
    </lineage>
</organism>
<comment type="caution">
    <text evidence="1">The sequence shown here is derived from an EMBL/GenBank/DDBJ whole genome shotgun (WGS) entry which is preliminary data.</text>
</comment>
<gene>
    <name evidence="1" type="ORF">V6N12_014004</name>
</gene>
<accession>A0ABR2CXL4</accession>
<dbReference type="EMBL" id="JBBPBM010000040">
    <property type="protein sequence ID" value="KAK8525309.1"/>
    <property type="molecule type" value="Genomic_DNA"/>
</dbReference>
<keyword evidence="2" id="KW-1185">Reference proteome</keyword>
<proteinExistence type="predicted"/>
<evidence type="ECO:0000313" key="2">
    <source>
        <dbReference type="Proteomes" id="UP001472677"/>
    </source>
</evidence>
<name>A0ABR2CXL4_9ROSI</name>
<sequence>MSNIKLDEVVYLDSDESELSSWKGKVTSYETVNRVYNVLNTIPKEGQRSLSGIAANIENRTRTDRMSPSVCTAQNY</sequence>
<dbReference type="Proteomes" id="UP001472677">
    <property type="component" value="Unassembled WGS sequence"/>
</dbReference>
<evidence type="ECO:0000313" key="1">
    <source>
        <dbReference type="EMBL" id="KAK8525309.1"/>
    </source>
</evidence>
<protein>
    <submittedName>
        <fullName evidence="1">Uncharacterized protein</fullName>
    </submittedName>
</protein>